<accession>A0A6A6J9N5</accession>
<gene>
    <name evidence="2" type="ORF">EI97DRAFT_503769</name>
</gene>
<reference evidence="2" key="1">
    <citation type="journal article" date="2020" name="Stud. Mycol.">
        <title>101 Dothideomycetes genomes: a test case for predicting lifestyles and emergence of pathogens.</title>
        <authorList>
            <person name="Haridas S."/>
            <person name="Albert R."/>
            <person name="Binder M."/>
            <person name="Bloem J."/>
            <person name="Labutti K."/>
            <person name="Salamov A."/>
            <person name="Andreopoulos B."/>
            <person name="Baker S."/>
            <person name="Barry K."/>
            <person name="Bills G."/>
            <person name="Bluhm B."/>
            <person name="Cannon C."/>
            <person name="Castanera R."/>
            <person name="Culley D."/>
            <person name="Daum C."/>
            <person name="Ezra D."/>
            <person name="Gonzalez J."/>
            <person name="Henrissat B."/>
            <person name="Kuo A."/>
            <person name="Liang C."/>
            <person name="Lipzen A."/>
            <person name="Lutzoni F."/>
            <person name="Magnuson J."/>
            <person name="Mondo S."/>
            <person name="Nolan M."/>
            <person name="Ohm R."/>
            <person name="Pangilinan J."/>
            <person name="Park H.-J."/>
            <person name="Ramirez L."/>
            <person name="Alfaro M."/>
            <person name="Sun H."/>
            <person name="Tritt A."/>
            <person name="Yoshinaga Y."/>
            <person name="Zwiers L.-H."/>
            <person name="Turgeon B."/>
            <person name="Goodwin S."/>
            <person name="Spatafora J."/>
            <person name="Crous P."/>
            <person name="Grigoriev I."/>
        </authorList>
    </citation>
    <scope>NUCLEOTIDE SEQUENCE</scope>
    <source>
        <strain evidence="2">CBS 379.55</strain>
    </source>
</reference>
<evidence type="ECO:0000313" key="2">
    <source>
        <dbReference type="EMBL" id="KAF2272967.1"/>
    </source>
</evidence>
<dbReference type="GeneID" id="54555970"/>
<protein>
    <submittedName>
        <fullName evidence="2">Uncharacterized protein</fullName>
    </submittedName>
</protein>
<proteinExistence type="predicted"/>
<organism evidence="2 3">
    <name type="scientific">Westerdykella ornata</name>
    <dbReference type="NCBI Taxonomy" id="318751"/>
    <lineage>
        <taxon>Eukaryota</taxon>
        <taxon>Fungi</taxon>
        <taxon>Dikarya</taxon>
        <taxon>Ascomycota</taxon>
        <taxon>Pezizomycotina</taxon>
        <taxon>Dothideomycetes</taxon>
        <taxon>Pleosporomycetidae</taxon>
        <taxon>Pleosporales</taxon>
        <taxon>Sporormiaceae</taxon>
        <taxon>Westerdykella</taxon>
    </lineage>
</organism>
<evidence type="ECO:0000313" key="3">
    <source>
        <dbReference type="Proteomes" id="UP000800097"/>
    </source>
</evidence>
<feature type="compositionally biased region" description="Basic residues" evidence="1">
    <location>
        <begin position="369"/>
        <end position="379"/>
    </location>
</feature>
<dbReference type="Proteomes" id="UP000800097">
    <property type="component" value="Unassembled WGS sequence"/>
</dbReference>
<keyword evidence="3" id="KW-1185">Reference proteome</keyword>
<name>A0A6A6J9N5_WESOR</name>
<sequence length="446" mass="49723">MAHSTWNNCLLKISFTPSHIPSRVHWDIVLRAPAQLPGNFWTYISLNFDKTRRADNPLSPLAASDLRTYGTGFRLTGILDFKPALVMELSRLLNPAVPDEASSRCPEASPASWTRMSEAQQIHAVIGTSQSNLAKNLRAIHDPATKEPATNPWSQTIAQRYQVQYHPEVHPLQDDTIREVIDKGDELAEELLDALNDADDVVEAECAFARAFICGATLSEEERLAACYLILVKLVERCVLGFCDDCKYMSARRRKRTIPQDLGVSCMDRFRRVRETLLRVKSVCRQVVLEDHQIAELVHQPLTILSAYLGRDFDVKKWVKPKKKARAPKARAMDGTEQATDAVTVKGSPTAGGKRRTNPDVNDDAVPPKAKRGRPRAKRPSTLDGTGGVPKDAAELQKWRCRVSDTWKSVTEYQFQSSGTTPLLAQLNMGSSSMKSIVEAHKRAQA</sequence>
<evidence type="ECO:0000256" key="1">
    <source>
        <dbReference type="SAM" id="MobiDB-lite"/>
    </source>
</evidence>
<feature type="region of interest" description="Disordered" evidence="1">
    <location>
        <begin position="324"/>
        <end position="391"/>
    </location>
</feature>
<dbReference type="AlphaFoldDB" id="A0A6A6J9N5"/>
<dbReference type="RefSeq" id="XP_033650506.1">
    <property type="nucleotide sequence ID" value="XM_033802795.1"/>
</dbReference>
<dbReference type="EMBL" id="ML986514">
    <property type="protein sequence ID" value="KAF2272967.1"/>
    <property type="molecule type" value="Genomic_DNA"/>
</dbReference>